<reference evidence="1" key="1">
    <citation type="submission" date="2023-05" db="EMBL/GenBank/DDBJ databases">
        <authorList>
            <consortium name="ELIXIR-Norway"/>
        </authorList>
    </citation>
    <scope>NUCLEOTIDE SEQUENCE</scope>
</reference>
<dbReference type="EMBL" id="OX596104">
    <property type="protein sequence ID" value="CAN0007884.1"/>
    <property type="molecule type" value="Genomic_DNA"/>
</dbReference>
<accession>A0AC59YVB6</accession>
<evidence type="ECO:0000313" key="1">
    <source>
        <dbReference type="EMBL" id="CAN0007884.1"/>
    </source>
</evidence>
<sequence>MCSLESRPREGLLLLAARRQPEWMEVRSSSTRNAHGGILAHQRREAPSLTGTKHRAAVAASLLTYWPLPPRPRGRALTVGSLYASAITSSTHTHHTPATQYFYTSTIPLGWFTCPDCHVRAHRFQLLHQHLLT</sequence>
<protein>
    <submittedName>
        <fullName evidence="1">Uncharacterized protein</fullName>
    </submittedName>
</protein>
<gene>
    <name evidence="1" type="ORF">MRATA1EN22A_LOCUS10665</name>
</gene>
<name>A0AC59YVB6_RANTA</name>
<reference evidence="1" key="2">
    <citation type="submission" date="2025-03" db="EMBL/GenBank/DDBJ databases">
        <authorList>
            <consortium name="ELIXIR-Norway"/>
            <consortium name="Elixir Norway"/>
        </authorList>
    </citation>
    <scope>NUCLEOTIDE SEQUENCE</scope>
</reference>
<evidence type="ECO:0000313" key="2">
    <source>
        <dbReference type="Proteomes" id="UP001162501"/>
    </source>
</evidence>
<proteinExistence type="predicted"/>
<organism evidence="1 2">
    <name type="scientific">Rangifer tarandus platyrhynchus</name>
    <name type="common">Svalbard reindeer</name>
    <dbReference type="NCBI Taxonomy" id="3082113"/>
    <lineage>
        <taxon>Eukaryota</taxon>
        <taxon>Metazoa</taxon>
        <taxon>Chordata</taxon>
        <taxon>Craniata</taxon>
        <taxon>Vertebrata</taxon>
        <taxon>Euteleostomi</taxon>
        <taxon>Mammalia</taxon>
        <taxon>Eutheria</taxon>
        <taxon>Laurasiatheria</taxon>
        <taxon>Artiodactyla</taxon>
        <taxon>Ruminantia</taxon>
        <taxon>Pecora</taxon>
        <taxon>Cervidae</taxon>
        <taxon>Odocoileinae</taxon>
        <taxon>Rangifer</taxon>
    </lineage>
</organism>
<dbReference type="Proteomes" id="UP001162501">
    <property type="component" value="Chromosome 20"/>
</dbReference>